<reference evidence="2" key="1">
    <citation type="submission" date="2023-06" db="EMBL/GenBank/DDBJ databases">
        <authorList>
            <consortium name="Lawrence Berkeley National Laboratory"/>
            <person name="Ahrendt S."/>
            <person name="Sahu N."/>
            <person name="Indic B."/>
            <person name="Wong-Bajracharya J."/>
            <person name="Merenyi Z."/>
            <person name="Ke H.-M."/>
            <person name="Monk M."/>
            <person name="Kocsube S."/>
            <person name="Drula E."/>
            <person name="Lipzen A."/>
            <person name="Balint B."/>
            <person name="Henrissat B."/>
            <person name="Andreopoulos B."/>
            <person name="Martin F.M."/>
            <person name="Harder C.B."/>
            <person name="Rigling D."/>
            <person name="Ford K.L."/>
            <person name="Foster G.D."/>
            <person name="Pangilinan J."/>
            <person name="Papanicolaou A."/>
            <person name="Barry K."/>
            <person name="LaButti K."/>
            <person name="Viragh M."/>
            <person name="Koriabine M."/>
            <person name="Yan M."/>
            <person name="Riley R."/>
            <person name="Champramary S."/>
            <person name="Plett K.L."/>
            <person name="Tsai I.J."/>
            <person name="Slot J."/>
            <person name="Sipos G."/>
            <person name="Plett J."/>
            <person name="Nagy L.G."/>
            <person name="Grigoriev I.V."/>
        </authorList>
    </citation>
    <scope>NUCLEOTIDE SEQUENCE</scope>
    <source>
        <strain evidence="2">HWK02</strain>
    </source>
</reference>
<name>A0AA39U8F2_9AGAR</name>
<gene>
    <name evidence="2" type="ORF">EDD18DRAFT_841682</name>
</gene>
<sequence length="195" mass="21749">MGESWAAGGLDWRLKFGQLRLGEKRTKVAAEADTIMYSGALVHGVHPYKRLRAVNIISILTAIELASTGKPTFVVFVFSTSAIDTEHYRLGLVPDMNSTVDMIPVDHVASCTRVPLTSNNYGITNIIRGGGYNSIVPQWLESIFVCKSLSVVGRPSTFTWSVNMSKVHARKMKHCIWFRGTLRMDPDNHRRRLAS</sequence>
<evidence type="ECO:0000313" key="2">
    <source>
        <dbReference type="EMBL" id="KAK0479952.1"/>
    </source>
</evidence>
<keyword evidence="3" id="KW-1185">Reference proteome</keyword>
<evidence type="ECO:0000313" key="3">
    <source>
        <dbReference type="Proteomes" id="UP001175228"/>
    </source>
</evidence>
<evidence type="ECO:0000259" key="1">
    <source>
        <dbReference type="Pfam" id="PF07993"/>
    </source>
</evidence>
<accession>A0AA39U8F2</accession>
<feature type="domain" description="Thioester reductase (TE)" evidence="1">
    <location>
        <begin position="23"/>
        <end position="88"/>
    </location>
</feature>
<dbReference type="Gene3D" id="3.40.50.720">
    <property type="entry name" value="NAD(P)-binding Rossmann-like Domain"/>
    <property type="match status" value="1"/>
</dbReference>
<dbReference type="InterPro" id="IPR013120">
    <property type="entry name" value="FAR_NAD-bd"/>
</dbReference>
<proteinExistence type="predicted"/>
<organism evidence="2 3">
    <name type="scientific">Armillaria luteobubalina</name>
    <dbReference type="NCBI Taxonomy" id="153913"/>
    <lineage>
        <taxon>Eukaryota</taxon>
        <taxon>Fungi</taxon>
        <taxon>Dikarya</taxon>
        <taxon>Basidiomycota</taxon>
        <taxon>Agaricomycotina</taxon>
        <taxon>Agaricomycetes</taxon>
        <taxon>Agaricomycetidae</taxon>
        <taxon>Agaricales</taxon>
        <taxon>Marasmiineae</taxon>
        <taxon>Physalacriaceae</taxon>
        <taxon>Armillaria</taxon>
    </lineage>
</organism>
<dbReference type="EMBL" id="JAUEPU010000084">
    <property type="protein sequence ID" value="KAK0479952.1"/>
    <property type="molecule type" value="Genomic_DNA"/>
</dbReference>
<dbReference type="Pfam" id="PF07993">
    <property type="entry name" value="NAD_binding_4"/>
    <property type="match status" value="1"/>
</dbReference>
<comment type="caution">
    <text evidence="2">The sequence shown here is derived from an EMBL/GenBank/DDBJ whole genome shotgun (WGS) entry which is preliminary data.</text>
</comment>
<protein>
    <recommendedName>
        <fullName evidence="1">Thioester reductase (TE) domain-containing protein</fullName>
    </recommendedName>
</protein>
<dbReference type="AlphaFoldDB" id="A0AA39U8F2"/>
<dbReference type="Proteomes" id="UP001175228">
    <property type="component" value="Unassembled WGS sequence"/>
</dbReference>